<feature type="region of interest" description="Disordered" evidence="2">
    <location>
        <begin position="26"/>
        <end position="73"/>
    </location>
</feature>
<comment type="similarity">
    <text evidence="1">Belongs to the GeBP family.</text>
</comment>
<comment type="caution">
    <text evidence="4">The sequence shown here is derived from an EMBL/GenBank/DDBJ whole genome shotgun (WGS) entry which is preliminary data.</text>
</comment>
<reference evidence="5" key="1">
    <citation type="submission" date="2024-07" db="EMBL/GenBank/DDBJ databases">
        <title>Two chromosome-level genome assemblies of Korean endemic species Abeliophyllum distichum and Forsythia ovata (Oleaceae).</title>
        <authorList>
            <person name="Jang H."/>
        </authorList>
    </citation>
    <scope>NUCLEOTIDE SEQUENCE [LARGE SCALE GENOMIC DNA]</scope>
</reference>
<name>A0ABD1RZ51_9LAMI</name>
<dbReference type="InterPro" id="IPR053932">
    <property type="entry name" value="GeBP-like_DBD"/>
</dbReference>
<feature type="domain" description="Glabrous enhancer-binding protein-like DBD" evidence="3">
    <location>
        <begin position="101"/>
        <end position="191"/>
    </location>
</feature>
<accession>A0ABD1RZ51</accession>
<feature type="compositionally biased region" description="Polar residues" evidence="2">
    <location>
        <begin position="64"/>
        <end position="73"/>
    </location>
</feature>
<evidence type="ECO:0000259" key="3">
    <source>
        <dbReference type="Pfam" id="PF04504"/>
    </source>
</evidence>
<feature type="compositionally biased region" description="Polar residues" evidence="2">
    <location>
        <begin position="32"/>
        <end position="42"/>
    </location>
</feature>
<keyword evidence="5" id="KW-1185">Reference proteome</keyword>
<proteinExistence type="inferred from homology"/>
<dbReference type="PANTHER" id="PTHR31662">
    <property type="entry name" value="BNAANNG10740D PROTEIN-RELATED"/>
    <property type="match status" value="1"/>
</dbReference>
<organism evidence="4 5">
    <name type="scientific">Forsythia ovata</name>
    <dbReference type="NCBI Taxonomy" id="205694"/>
    <lineage>
        <taxon>Eukaryota</taxon>
        <taxon>Viridiplantae</taxon>
        <taxon>Streptophyta</taxon>
        <taxon>Embryophyta</taxon>
        <taxon>Tracheophyta</taxon>
        <taxon>Spermatophyta</taxon>
        <taxon>Magnoliopsida</taxon>
        <taxon>eudicotyledons</taxon>
        <taxon>Gunneridae</taxon>
        <taxon>Pentapetalae</taxon>
        <taxon>asterids</taxon>
        <taxon>lamiids</taxon>
        <taxon>Lamiales</taxon>
        <taxon>Oleaceae</taxon>
        <taxon>Forsythieae</taxon>
        <taxon>Forsythia</taxon>
    </lineage>
</organism>
<dbReference type="EMBL" id="JBFOLJ010000011">
    <property type="protein sequence ID" value="KAL2493730.1"/>
    <property type="molecule type" value="Genomic_DNA"/>
</dbReference>
<dbReference type="PANTHER" id="PTHR31662:SF33">
    <property type="entry name" value="DNA-BINDING STOREKEEPER PROTEIN TRANSCRIPTIONAL REGULATOR-LIKE PROTEIN"/>
    <property type="match status" value="1"/>
</dbReference>
<evidence type="ECO:0000313" key="4">
    <source>
        <dbReference type="EMBL" id="KAL2493730.1"/>
    </source>
</evidence>
<sequence length="252" mass="28942">MCDMQNQTLEEETLIEKIQTTELEATAEKEVGSNSDSVSNFEGSVAAALEEETQIPKAAEQQKKGSNSDLDSKTLQENNDIIMPIQSNELIQKKPPVFISHIFTDNDVIALLQSFIDFKSHHRDKNMTFFHSYVKDKLQTEYTKNQLTEKLRRLKEKYFGNSQKAKKKGARLDFANPHDSTIFDLSHKLWGNDGFSASSEMLKKNWTLMGSCDAQYFEEEWRKIRIEEAELHHKKLSLMTKMAGVVLESLKD</sequence>
<dbReference type="InterPro" id="IPR007592">
    <property type="entry name" value="GEBP"/>
</dbReference>
<gene>
    <name evidence="4" type="ORF">Fot_37487</name>
</gene>
<dbReference type="GO" id="GO:0010468">
    <property type="term" value="P:regulation of gene expression"/>
    <property type="evidence" value="ECO:0007669"/>
    <property type="project" value="UniProtKB-ARBA"/>
</dbReference>
<dbReference type="Proteomes" id="UP001604277">
    <property type="component" value="Unassembled WGS sequence"/>
</dbReference>
<dbReference type="AlphaFoldDB" id="A0ABD1RZ51"/>
<dbReference type="Pfam" id="PF04504">
    <property type="entry name" value="GeBP-like_DBD"/>
    <property type="match status" value="1"/>
</dbReference>
<evidence type="ECO:0000256" key="1">
    <source>
        <dbReference type="ARBA" id="ARBA00010820"/>
    </source>
</evidence>
<protein>
    <recommendedName>
        <fullName evidence="3">Glabrous enhancer-binding protein-like DBD domain-containing protein</fullName>
    </recommendedName>
</protein>
<evidence type="ECO:0000313" key="5">
    <source>
        <dbReference type="Proteomes" id="UP001604277"/>
    </source>
</evidence>
<evidence type="ECO:0000256" key="2">
    <source>
        <dbReference type="SAM" id="MobiDB-lite"/>
    </source>
</evidence>